<feature type="region of interest" description="Disordered" evidence="1">
    <location>
        <begin position="44"/>
        <end position="93"/>
    </location>
</feature>
<dbReference type="Proteomes" id="UP001501509">
    <property type="component" value="Unassembled WGS sequence"/>
</dbReference>
<keyword evidence="3" id="KW-1185">Reference proteome</keyword>
<gene>
    <name evidence="2" type="ORF">GCM10010411_66440</name>
</gene>
<name>A0ABP6CIM6_9ACTN</name>
<evidence type="ECO:0000313" key="2">
    <source>
        <dbReference type="EMBL" id="GAA2621264.1"/>
    </source>
</evidence>
<evidence type="ECO:0000256" key="1">
    <source>
        <dbReference type="SAM" id="MobiDB-lite"/>
    </source>
</evidence>
<evidence type="ECO:0000313" key="3">
    <source>
        <dbReference type="Proteomes" id="UP001501509"/>
    </source>
</evidence>
<organism evidence="2 3">
    <name type="scientific">Actinomadura fulvescens</name>
    <dbReference type="NCBI Taxonomy" id="46160"/>
    <lineage>
        <taxon>Bacteria</taxon>
        <taxon>Bacillati</taxon>
        <taxon>Actinomycetota</taxon>
        <taxon>Actinomycetes</taxon>
        <taxon>Streptosporangiales</taxon>
        <taxon>Thermomonosporaceae</taxon>
        <taxon>Actinomadura</taxon>
    </lineage>
</organism>
<sequence length="93" mass="10185">MRPARVVATELIYPEGLRIEVLGRIEGRELIHRQHPRAEILDLIQPDPDGLEPASRPGTGPPQTPAALPFEGTQQLTDLPPLKTAPAAKDLLR</sequence>
<protein>
    <submittedName>
        <fullName evidence="2">Uncharacterized protein</fullName>
    </submittedName>
</protein>
<accession>A0ABP6CIM6</accession>
<reference evidence="3" key="1">
    <citation type="journal article" date="2019" name="Int. J. Syst. Evol. Microbiol.">
        <title>The Global Catalogue of Microorganisms (GCM) 10K type strain sequencing project: providing services to taxonomists for standard genome sequencing and annotation.</title>
        <authorList>
            <consortium name="The Broad Institute Genomics Platform"/>
            <consortium name="The Broad Institute Genome Sequencing Center for Infectious Disease"/>
            <person name="Wu L."/>
            <person name="Ma J."/>
        </authorList>
    </citation>
    <scope>NUCLEOTIDE SEQUENCE [LARGE SCALE GENOMIC DNA]</scope>
    <source>
        <strain evidence="3">JCM 6833</strain>
    </source>
</reference>
<dbReference type="EMBL" id="BAAATD010000010">
    <property type="protein sequence ID" value="GAA2621264.1"/>
    <property type="molecule type" value="Genomic_DNA"/>
</dbReference>
<comment type="caution">
    <text evidence="2">The sequence shown here is derived from an EMBL/GenBank/DDBJ whole genome shotgun (WGS) entry which is preliminary data.</text>
</comment>
<proteinExistence type="predicted"/>